<dbReference type="RefSeq" id="WP_149753345.1">
    <property type="nucleotide sequence ID" value="NZ_LWSK01000141.1"/>
</dbReference>
<feature type="signal peptide" evidence="1">
    <location>
        <begin position="1"/>
        <end position="27"/>
    </location>
</feature>
<evidence type="ECO:0000313" key="2">
    <source>
        <dbReference type="EMBL" id="KAA1257233.1"/>
    </source>
</evidence>
<comment type="caution">
    <text evidence="2">The sequence shown here is derived from an EMBL/GenBank/DDBJ whole genome shotgun (WGS) entry which is preliminary data.</text>
</comment>
<dbReference type="AlphaFoldDB" id="A0A5B1CCW3"/>
<feature type="chain" id="PRO_5023003885" evidence="1">
    <location>
        <begin position="28"/>
        <end position="121"/>
    </location>
</feature>
<evidence type="ECO:0000256" key="1">
    <source>
        <dbReference type="SAM" id="SignalP"/>
    </source>
</evidence>
<protein>
    <submittedName>
        <fullName evidence="2">Uncharacterized protein</fullName>
    </submittedName>
</protein>
<keyword evidence="3" id="KW-1185">Reference proteome</keyword>
<accession>A0A5B1CCW3</accession>
<dbReference type="Proteomes" id="UP000322699">
    <property type="component" value="Unassembled WGS sequence"/>
</dbReference>
<reference evidence="2 3" key="1">
    <citation type="submission" date="2019-08" db="EMBL/GenBank/DDBJ databases">
        <title>Deep-cultivation of Planctomycetes and their phenomic and genomic characterization uncovers novel biology.</title>
        <authorList>
            <person name="Wiegand S."/>
            <person name="Jogler M."/>
            <person name="Boedeker C."/>
            <person name="Pinto D."/>
            <person name="Vollmers J."/>
            <person name="Rivas-Marin E."/>
            <person name="Kohn T."/>
            <person name="Peeters S.H."/>
            <person name="Heuer A."/>
            <person name="Rast P."/>
            <person name="Oberbeckmann S."/>
            <person name="Bunk B."/>
            <person name="Jeske O."/>
            <person name="Meyerdierks A."/>
            <person name="Storesund J.E."/>
            <person name="Kallscheuer N."/>
            <person name="Luecker S."/>
            <person name="Lage O.M."/>
            <person name="Pohl T."/>
            <person name="Merkel B.J."/>
            <person name="Hornburger P."/>
            <person name="Mueller R.-W."/>
            <person name="Bruemmer F."/>
            <person name="Labrenz M."/>
            <person name="Spormann A.M."/>
            <person name="Op Den Camp H."/>
            <person name="Overmann J."/>
            <person name="Amann R."/>
            <person name="Jetten M.S.M."/>
            <person name="Mascher T."/>
            <person name="Medema M.H."/>
            <person name="Devos D.P."/>
            <person name="Kaster A.-K."/>
            <person name="Ovreas L."/>
            <person name="Rohde M."/>
            <person name="Galperin M.Y."/>
            <person name="Jogler C."/>
        </authorList>
    </citation>
    <scope>NUCLEOTIDE SEQUENCE [LARGE SCALE GENOMIC DNA]</scope>
    <source>
        <strain evidence="2 3">LF1</strain>
    </source>
</reference>
<proteinExistence type="predicted"/>
<keyword evidence="1" id="KW-0732">Signal</keyword>
<evidence type="ECO:0000313" key="3">
    <source>
        <dbReference type="Proteomes" id="UP000322699"/>
    </source>
</evidence>
<organism evidence="2 3">
    <name type="scientific">Rubripirellula obstinata</name>
    <dbReference type="NCBI Taxonomy" id="406547"/>
    <lineage>
        <taxon>Bacteria</taxon>
        <taxon>Pseudomonadati</taxon>
        <taxon>Planctomycetota</taxon>
        <taxon>Planctomycetia</taxon>
        <taxon>Pirellulales</taxon>
        <taxon>Pirellulaceae</taxon>
        <taxon>Rubripirellula</taxon>
    </lineage>
</organism>
<gene>
    <name evidence="2" type="ORF">LF1_53820</name>
</gene>
<name>A0A5B1CCW3_9BACT</name>
<dbReference type="OrthoDB" id="288519at2"/>
<dbReference type="EMBL" id="VRLW01000003">
    <property type="protein sequence ID" value="KAA1257233.1"/>
    <property type="molecule type" value="Genomic_DNA"/>
</dbReference>
<sequence length="121" mass="13097" precursor="true">MRTASFLFLATLLLSIASLGYRPSSVAAADADATGEASKVHTRNYRLNDFPVWSADGKVFDPTILMVYIKATVDPNTWDSTSRMAPYVDSNSLVIATTLANHDSIATALESLRTQVTVAKK</sequence>